<dbReference type="InterPro" id="IPR016161">
    <property type="entry name" value="Ald_DH/histidinol_DH"/>
</dbReference>
<reference evidence="3" key="1">
    <citation type="journal article" date="2019" name="Beilstein J. Org. Chem.">
        <title>Nanangenines: drimane sesquiterpenoids as the dominant metabolite cohort of a novel Australian fungus, Aspergillus nanangensis.</title>
        <authorList>
            <person name="Lacey H.J."/>
            <person name="Gilchrist C.L.M."/>
            <person name="Crombie A."/>
            <person name="Kalaitzis J.A."/>
            <person name="Vuong D."/>
            <person name="Rutledge P.J."/>
            <person name="Turner P."/>
            <person name="Pitt J.I."/>
            <person name="Lacey E."/>
            <person name="Chooi Y.H."/>
            <person name="Piggott A.M."/>
        </authorList>
    </citation>
    <scope>NUCLEOTIDE SEQUENCE</scope>
    <source>
        <strain evidence="3">MST-FP2251</strain>
    </source>
</reference>
<keyword evidence="4" id="KW-1185">Reference proteome</keyword>
<dbReference type="PANTHER" id="PTHR43353">
    <property type="entry name" value="SUCCINATE-SEMIALDEHYDE DEHYDROGENASE, MITOCHONDRIAL"/>
    <property type="match status" value="1"/>
</dbReference>
<dbReference type="InterPro" id="IPR015590">
    <property type="entry name" value="Aldehyde_DH_dom"/>
</dbReference>
<dbReference type="AlphaFoldDB" id="A0AAD4CVJ7"/>
<gene>
    <name evidence="3" type="ORF">FE257_011672</name>
</gene>
<dbReference type="SUPFAM" id="SSF53720">
    <property type="entry name" value="ALDH-like"/>
    <property type="match status" value="1"/>
</dbReference>
<dbReference type="GO" id="GO:0004777">
    <property type="term" value="F:succinate-semialdehyde dehydrogenase (NAD+) activity"/>
    <property type="evidence" value="ECO:0007669"/>
    <property type="project" value="TreeGrafter"/>
</dbReference>
<name>A0AAD4CVJ7_ASPNN</name>
<feature type="domain" description="Aldehyde dehydrogenase" evidence="2">
    <location>
        <begin position="26"/>
        <end position="484"/>
    </location>
</feature>
<dbReference type="Gene3D" id="3.40.605.10">
    <property type="entry name" value="Aldehyde Dehydrogenase, Chain A, domain 1"/>
    <property type="match status" value="1"/>
</dbReference>
<comment type="caution">
    <text evidence="3">The sequence shown here is derived from an EMBL/GenBank/DDBJ whole genome shotgun (WGS) entry which is preliminary data.</text>
</comment>
<proteinExistence type="predicted"/>
<reference evidence="3" key="2">
    <citation type="submission" date="2020-02" db="EMBL/GenBank/DDBJ databases">
        <authorList>
            <person name="Gilchrist C.L.M."/>
            <person name="Chooi Y.-H."/>
        </authorList>
    </citation>
    <scope>NUCLEOTIDE SEQUENCE</scope>
    <source>
        <strain evidence="3">MST-FP2251</strain>
    </source>
</reference>
<dbReference type="EMBL" id="VCAU01000008">
    <property type="protein sequence ID" value="KAF9893242.1"/>
    <property type="molecule type" value="Genomic_DNA"/>
</dbReference>
<evidence type="ECO:0000313" key="3">
    <source>
        <dbReference type="EMBL" id="KAF9893242.1"/>
    </source>
</evidence>
<dbReference type="InterPro" id="IPR016162">
    <property type="entry name" value="Ald_DH_N"/>
</dbReference>
<dbReference type="Pfam" id="PF00171">
    <property type="entry name" value="Aldedh"/>
    <property type="match status" value="1"/>
</dbReference>
<accession>A0AAD4CVJ7</accession>
<dbReference type="PANTHER" id="PTHR43353:SF6">
    <property type="entry name" value="CYTOPLASMIC ALDEHYDE DEHYDROGENASE (EUROFUNG)"/>
    <property type="match status" value="1"/>
</dbReference>
<dbReference type="GO" id="GO:0009450">
    <property type="term" value="P:gamma-aminobutyric acid catabolic process"/>
    <property type="evidence" value="ECO:0007669"/>
    <property type="project" value="TreeGrafter"/>
</dbReference>
<dbReference type="InterPro" id="IPR016163">
    <property type="entry name" value="Ald_DH_C"/>
</dbReference>
<protein>
    <recommendedName>
        <fullName evidence="2">Aldehyde dehydrogenase domain-containing protein</fullName>
    </recommendedName>
</protein>
<evidence type="ECO:0000256" key="1">
    <source>
        <dbReference type="ARBA" id="ARBA00023002"/>
    </source>
</evidence>
<organism evidence="3 4">
    <name type="scientific">Aspergillus nanangensis</name>
    <dbReference type="NCBI Taxonomy" id="2582783"/>
    <lineage>
        <taxon>Eukaryota</taxon>
        <taxon>Fungi</taxon>
        <taxon>Dikarya</taxon>
        <taxon>Ascomycota</taxon>
        <taxon>Pezizomycotina</taxon>
        <taxon>Eurotiomycetes</taxon>
        <taxon>Eurotiomycetidae</taxon>
        <taxon>Eurotiales</taxon>
        <taxon>Aspergillaceae</taxon>
        <taxon>Aspergillus</taxon>
        <taxon>Aspergillus subgen. Circumdati</taxon>
    </lineage>
</organism>
<keyword evidence="1" id="KW-0560">Oxidoreductase</keyword>
<evidence type="ECO:0000259" key="2">
    <source>
        <dbReference type="Pfam" id="PF00171"/>
    </source>
</evidence>
<sequence>MSLPPTNSNEEIVPLIINGKNYLGQNKFTVTSPEGKPLWVATGASADDATKAVEAAQAALPSWAATKASIRRDIFLKASDLFEKRYDELFQCQKEETGAEDLFIEWILKLTIDNLKEVAGKCSLASGSIPCAPSDGRAALVLREPYGVILGIAPWNAPWPLGVRAFSYALAAGNTCVLKGPEFSPKCYYHIVDIFREAGLPDGVLNLVYHQPQDASLVTTTLIAHPAIKKINFTGSTAVGAIVSATAGKYLKPIITELGGKASLIVLQDADLEKAAKAATMGAFLHAGQVCMSTERIIVHAAVAEAFISLFRASTTAMYGPNAHRPILVSSTGYNKTANLVREAVAQGAKLELGEPPQVLEQGASSSGSLPWMQPVILSNVLPGSDLHEQESFGPTVSVYTFETEAEALRIANDTQYGLSGAVFTRDLAAGLRIAKGYETGAVHINNMTIHDESNLPHGGAKNSGSGRFTGLAGLDEWLRYKVVTYDEDM</sequence>
<dbReference type="Gene3D" id="3.40.309.10">
    <property type="entry name" value="Aldehyde Dehydrogenase, Chain A, domain 2"/>
    <property type="match status" value="1"/>
</dbReference>
<dbReference type="Proteomes" id="UP001194746">
    <property type="component" value="Unassembled WGS sequence"/>
</dbReference>
<evidence type="ECO:0000313" key="4">
    <source>
        <dbReference type="Proteomes" id="UP001194746"/>
    </source>
</evidence>
<dbReference type="CDD" id="cd07105">
    <property type="entry name" value="ALDH_SaliADH"/>
    <property type="match status" value="1"/>
</dbReference>
<dbReference type="InterPro" id="IPR050740">
    <property type="entry name" value="Aldehyde_DH_Superfamily"/>
</dbReference>